<dbReference type="EMBL" id="GGEC01066440">
    <property type="protein sequence ID" value="MBX46924.1"/>
    <property type="molecule type" value="Transcribed_RNA"/>
</dbReference>
<reference evidence="2" key="1">
    <citation type="submission" date="2018-02" db="EMBL/GenBank/DDBJ databases">
        <title>Rhizophora mucronata_Transcriptome.</title>
        <authorList>
            <person name="Meera S.P."/>
            <person name="Sreeshan A."/>
            <person name="Augustine A."/>
        </authorList>
    </citation>
    <scope>NUCLEOTIDE SEQUENCE</scope>
    <source>
        <tissue evidence="2">Leaf</tissue>
    </source>
</reference>
<keyword evidence="1" id="KW-0812">Transmembrane</keyword>
<protein>
    <submittedName>
        <fullName evidence="2">Uncharacterized protein</fullName>
    </submittedName>
</protein>
<evidence type="ECO:0000256" key="1">
    <source>
        <dbReference type="SAM" id="Phobius"/>
    </source>
</evidence>
<name>A0A2P2NWR9_RHIMU</name>
<feature type="transmembrane region" description="Helical" evidence="1">
    <location>
        <begin position="12"/>
        <end position="31"/>
    </location>
</feature>
<keyword evidence="1" id="KW-0472">Membrane</keyword>
<accession>A0A2P2NWR9</accession>
<dbReference type="AlphaFoldDB" id="A0A2P2NWR9"/>
<keyword evidence="1" id="KW-1133">Transmembrane helix</keyword>
<evidence type="ECO:0000313" key="2">
    <source>
        <dbReference type="EMBL" id="MBX46924.1"/>
    </source>
</evidence>
<organism evidence="2">
    <name type="scientific">Rhizophora mucronata</name>
    <name type="common">Asiatic mangrove</name>
    <dbReference type="NCBI Taxonomy" id="61149"/>
    <lineage>
        <taxon>Eukaryota</taxon>
        <taxon>Viridiplantae</taxon>
        <taxon>Streptophyta</taxon>
        <taxon>Embryophyta</taxon>
        <taxon>Tracheophyta</taxon>
        <taxon>Spermatophyta</taxon>
        <taxon>Magnoliopsida</taxon>
        <taxon>eudicotyledons</taxon>
        <taxon>Gunneridae</taxon>
        <taxon>Pentapetalae</taxon>
        <taxon>rosids</taxon>
        <taxon>fabids</taxon>
        <taxon>Malpighiales</taxon>
        <taxon>Rhizophoraceae</taxon>
        <taxon>Rhizophora</taxon>
    </lineage>
</organism>
<sequence length="45" mass="5349">MRKFQQQALHISYLTILFDFGLVCAHLFRSIPWKTPPLSSFKIIR</sequence>
<proteinExistence type="predicted"/>